<comment type="cofactor">
    <cofactor evidence="1">
        <name>Fe(3+)</name>
        <dbReference type="ChEBI" id="CHEBI:29034"/>
    </cofactor>
</comment>
<feature type="domain" description="Rubredoxin-like" evidence="6">
    <location>
        <begin position="19"/>
        <end position="70"/>
    </location>
</feature>
<protein>
    <submittedName>
        <fullName evidence="7">Hydrogenase-2 operon protein HybE</fullName>
    </submittedName>
</protein>
<dbReference type="Proteomes" id="UP000223606">
    <property type="component" value="Chromosome 1"/>
</dbReference>
<keyword evidence="5" id="KW-0408">Iron</keyword>
<dbReference type="PRINTS" id="PR00163">
    <property type="entry name" value="RUBREDOXIN"/>
</dbReference>
<dbReference type="GO" id="GO:0005506">
    <property type="term" value="F:iron ion binding"/>
    <property type="evidence" value="ECO:0007669"/>
    <property type="project" value="InterPro"/>
</dbReference>
<keyword evidence="4" id="KW-0249">Electron transport</keyword>
<dbReference type="InterPro" id="IPR050526">
    <property type="entry name" value="Rubredoxin_ET"/>
</dbReference>
<dbReference type="InterPro" id="IPR024934">
    <property type="entry name" value="Rubredoxin-like_dom"/>
</dbReference>
<evidence type="ECO:0000313" key="7">
    <source>
        <dbReference type="EMBL" id="SON53953.1"/>
    </source>
</evidence>
<dbReference type="PANTHER" id="PTHR47627:SF1">
    <property type="entry name" value="RUBREDOXIN-1-RELATED"/>
    <property type="match status" value="1"/>
</dbReference>
<evidence type="ECO:0000259" key="6">
    <source>
        <dbReference type="PROSITE" id="PS50903"/>
    </source>
</evidence>
<dbReference type="SUPFAM" id="SSF57802">
    <property type="entry name" value="Rubredoxin-like"/>
    <property type="match status" value="1"/>
</dbReference>
<evidence type="ECO:0000256" key="4">
    <source>
        <dbReference type="ARBA" id="ARBA00022982"/>
    </source>
</evidence>
<dbReference type="GO" id="GO:0009055">
    <property type="term" value="F:electron transfer activity"/>
    <property type="evidence" value="ECO:0007669"/>
    <property type="project" value="TreeGrafter"/>
</dbReference>
<reference evidence="8" key="1">
    <citation type="submission" date="2017-09" db="EMBL/GenBank/DDBJ databases">
        <title>Genome sequence of Nannocystis excedens DSM 71.</title>
        <authorList>
            <person name="Blom J."/>
        </authorList>
    </citation>
    <scope>NUCLEOTIDE SEQUENCE [LARGE SCALE GENOMIC DNA]</scope>
    <source>
        <strain evidence="8">type strain: E19</strain>
    </source>
</reference>
<dbReference type="EMBL" id="LT960614">
    <property type="protein sequence ID" value="SON53953.1"/>
    <property type="molecule type" value="Genomic_DNA"/>
</dbReference>
<gene>
    <name evidence="7" type="primary">hybE</name>
    <name evidence="7" type="ORF">HDIA_0412</name>
</gene>
<dbReference type="Pfam" id="PF11939">
    <property type="entry name" value="NiFe-hyd_HybE"/>
    <property type="match status" value="1"/>
</dbReference>
<dbReference type="InterPro" id="IPR023994">
    <property type="entry name" value="NiFe-hyd_HybE"/>
</dbReference>
<dbReference type="AlphaFoldDB" id="A0A2C9D153"/>
<evidence type="ECO:0000256" key="3">
    <source>
        <dbReference type="ARBA" id="ARBA00022723"/>
    </source>
</evidence>
<dbReference type="OrthoDB" id="9808980at2"/>
<evidence type="ECO:0000256" key="5">
    <source>
        <dbReference type="ARBA" id="ARBA00023004"/>
    </source>
</evidence>
<dbReference type="CDD" id="cd00730">
    <property type="entry name" value="rubredoxin"/>
    <property type="match status" value="1"/>
</dbReference>
<dbReference type="InterPro" id="IPR038530">
    <property type="entry name" value="NiFe-hyd_HybE_sf"/>
</dbReference>
<accession>A0A2C9D153</accession>
<keyword evidence="8" id="KW-1185">Reference proteome</keyword>
<dbReference type="Gene3D" id="2.20.28.10">
    <property type="match status" value="1"/>
</dbReference>
<evidence type="ECO:0000256" key="2">
    <source>
        <dbReference type="ARBA" id="ARBA00022448"/>
    </source>
</evidence>
<dbReference type="PANTHER" id="PTHR47627">
    <property type="entry name" value="RUBREDOXIN"/>
    <property type="match status" value="1"/>
</dbReference>
<sequence length="282" mass="30683">MNARFEGSYLGDAGRIAPDAVLECKICWQVYDPALGDESRQIPPGTPFVALPGDWRCPQCDGERDQFMVLDAGTSPAPQAPPSTLAMLAIEKARQLAEAFRDIHQNKMRDTPFTNRSLNVETVGFRPWEGHLLGVLVVPWFMNLVVMPGPADDWSTCKTGDKRVFSFPSGDYEFVFNQRVTTGPYYACSLFSPMADFSSQLQANDTARAVMAALFDAENREDGDRSDEIRAMREADLEAEAAAEAGEAVADGETDGAVLDTVASRRAFLTGRQATPAEGAGS</sequence>
<proteinExistence type="predicted"/>
<dbReference type="NCBIfam" id="TIGR03993">
    <property type="entry name" value="hydrog_HybE"/>
    <property type="match status" value="1"/>
</dbReference>
<dbReference type="Gene3D" id="3.30.1460.40">
    <property type="entry name" value="[NiFe]-hydrogenase assembly chaperone, HybE"/>
    <property type="match status" value="1"/>
</dbReference>
<dbReference type="PROSITE" id="PS50903">
    <property type="entry name" value="RUBREDOXIN_LIKE"/>
    <property type="match status" value="1"/>
</dbReference>
<evidence type="ECO:0000256" key="1">
    <source>
        <dbReference type="ARBA" id="ARBA00001965"/>
    </source>
</evidence>
<dbReference type="InterPro" id="IPR024935">
    <property type="entry name" value="Rubredoxin_dom"/>
</dbReference>
<organism evidence="7 8">
    <name type="scientific">Hartmannibacter diazotrophicus</name>
    <dbReference type="NCBI Taxonomy" id="1482074"/>
    <lineage>
        <taxon>Bacteria</taxon>
        <taxon>Pseudomonadati</taxon>
        <taxon>Pseudomonadota</taxon>
        <taxon>Alphaproteobacteria</taxon>
        <taxon>Hyphomicrobiales</taxon>
        <taxon>Pleomorphomonadaceae</taxon>
        <taxon>Hartmannibacter</taxon>
    </lineage>
</organism>
<dbReference type="RefSeq" id="WP_099553899.1">
    <property type="nucleotide sequence ID" value="NZ_LT960614.1"/>
</dbReference>
<keyword evidence="2" id="KW-0813">Transport</keyword>
<keyword evidence="3" id="KW-0479">Metal-binding</keyword>
<dbReference type="KEGG" id="hdi:HDIA_0412"/>
<name>A0A2C9D153_9HYPH</name>
<dbReference type="Pfam" id="PF00301">
    <property type="entry name" value="Rubredoxin"/>
    <property type="match status" value="1"/>
</dbReference>
<dbReference type="GO" id="GO:0043448">
    <property type="term" value="P:alkane catabolic process"/>
    <property type="evidence" value="ECO:0007669"/>
    <property type="project" value="TreeGrafter"/>
</dbReference>
<evidence type="ECO:0000313" key="8">
    <source>
        <dbReference type="Proteomes" id="UP000223606"/>
    </source>
</evidence>